<dbReference type="Gene3D" id="1.20.1270.90">
    <property type="entry name" value="AF1782-like"/>
    <property type="match status" value="1"/>
</dbReference>
<dbReference type="Pfam" id="PF00963">
    <property type="entry name" value="Cohesin"/>
    <property type="match status" value="1"/>
</dbReference>
<dbReference type="Gene3D" id="2.60.40.1080">
    <property type="match status" value="1"/>
</dbReference>
<dbReference type="InterPro" id="IPR002102">
    <property type="entry name" value="Cohesin_dom"/>
</dbReference>
<evidence type="ECO:0000259" key="2">
    <source>
        <dbReference type="Pfam" id="PF00963"/>
    </source>
</evidence>
<dbReference type="Gene3D" id="1.10.1330.10">
    <property type="entry name" value="Dockerin domain"/>
    <property type="match status" value="1"/>
</dbReference>
<proteinExistence type="predicted"/>
<dbReference type="InterPro" id="IPR018247">
    <property type="entry name" value="EF_Hand_1_Ca_BS"/>
</dbReference>
<dbReference type="InterPro" id="IPR008965">
    <property type="entry name" value="CBM2/CBM3_carb-bd_dom_sf"/>
</dbReference>
<feature type="domain" description="Cohesin" evidence="2">
    <location>
        <begin position="118"/>
        <end position="240"/>
    </location>
</feature>
<dbReference type="Proteomes" id="UP001519344">
    <property type="component" value="Unassembled WGS sequence"/>
</dbReference>
<dbReference type="Gene3D" id="2.60.40.680">
    <property type="match status" value="1"/>
</dbReference>
<dbReference type="CDD" id="cd08547">
    <property type="entry name" value="Type_II_cohesin"/>
    <property type="match status" value="1"/>
</dbReference>
<feature type="chain" id="PRO_5046150734" description="Cohesin domain-containing protein" evidence="1">
    <location>
        <begin position="27"/>
        <end position="396"/>
    </location>
</feature>
<dbReference type="PROSITE" id="PS00018">
    <property type="entry name" value="EF_HAND_1"/>
    <property type="match status" value="1"/>
</dbReference>
<feature type="signal peptide" evidence="1">
    <location>
        <begin position="1"/>
        <end position="26"/>
    </location>
</feature>
<sequence length="396" mass="41079">MKKIGLAIIALFMFLNILSIPKSANAASASGIDVSVVLHVGDTVNLAAGYPKVNWSVAELNGSATDKAVVTSTGVVTALKPGTVKVIATASDGTTYTGEILITILGDVVEKPTAVLNGTANVYPGGSFDLTYGLRYVAGGIYAQDITLTFDPEKLEFDSAVSLKDKMISVVDISKQTGKVRILAASLGEENANAANGDLIKLHWKVKSAAKPGTAGVQLTNVVVSNGEGVETSLSTENHSEIVIQSTPVNKQALLDLIVQAQDKYDTAVEGTLPGQYKSGSKATLLTAIDAAKTVANSSSSTQPDVDTAVTALTAALQTFADALNPKPPVVPGDQNGDQKVSIGDIALIAAAYGKSDKDADWDLYKDRDISGDGIIDIVDLAAVARIILDDYLASN</sequence>
<dbReference type="SUPFAM" id="SSF49373">
    <property type="entry name" value="Invasin/intimin cell-adhesion fragments"/>
    <property type="match status" value="1"/>
</dbReference>
<protein>
    <recommendedName>
        <fullName evidence="2">Cohesin domain-containing protein</fullName>
    </recommendedName>
</protein>
<keyword evidence="1" id="KW-0732">Signal</keyword>
<organism evidence="3 4">
    <name type="scientific">Paenibacillus aceris</name>
    <dbReference type="NCBI Taxonomy" id="869555"/>
    <lineage>
        <taxon>Bacteria</taxon>
        <taxon>Bacillati</taxon>
        <taxon>Bacillota</taxon>
        <taxon>Bacilli</taxon>
        <taxon>Bacillales</taxon>
        <taxon>Paenibacillaceae</taxon>
        <taxon>Paenibacillus</taxon>
    </lineage>
</organism>
<evidence type="ECO:0000313" key="3">
    <source>
        <dbReference type="EMBL" id="MBP1964192.1"/>
    </source>
</evidence>
<evidence type="ECO:0000256" key="1">
    <source>
        <dbReference type="SAM" id="SignalP"/>
    </source>
</evidence>
<dbReference type="SUPFAM" id="SSF49384">
    <property type="entry name" value="Carbohydrate-binding domain"/>
    <property type="match status" value="1"/>
</dbReference>
<name>A0ABS4HZT0_9BACL</name>
<reference evidence="3 4" key="1">
    <citation type="submission" date="2021-03" db="EMBL/GenBank/DDBJ databases">
        <title>Genomic Encyclopedia of Type Strains, Phase IV (KMG-IV): sequencing the most valuable type-strain genomes for metagenomic binning, comparative biology and taxonomic classification.</title>
        <authorList>
            <person name="Goeker M."/>
        </authorList>
    </citation>
    <scope>NUCLEOTIDE SEQUENCE [LARGE SCALE GENOMIC DNA]</scope>
    <source>
        <strain evidence="3 4">DSM 24950</strain>
    </source>
</reference>
<dbReference type="RefSeq" id="WP_167059817.1">
    <property type="nucleotide sequence ID" value="NZ_JAAOZR010000023.1"/>
</dbReference>
<evidence type="ECO:0000313" key="4">
    <source>
        <dbReference type="Proteomes" id="UP001519344"/>
    </source>
</evidence>
<dbReference type="EMBL" id="JAGGKV010000008">
    <property type="protein sequence ID" value="MBP1964192.1"/>
    <property type="molecule type" value="Genomic_DNA"/>
</dbReference>
<keyword evidence="4" id="KW-1185">Reference proteome</keyword>
<gene>
    <name evidence="3" type="ORF">J2Z65_003415</name>
</gene>
<accession>A0ABS4HZT0</accession>
<dbReference type="SUPFAM" id="SSF63446">
    <property type="entry name" value="Type I dockerin domain"/>
    <property type="match status" value="1"/>
</dbReference>
<dbReference type="InterPro" id="IPR008964">
    <property type="entry name" value="Invasin/intimin_cell_adhesion"/>
</dbReference>
<dbReference type="InterPro" id="IPR036439">
    <property type="entry name" value="Dockerin_dom_sf"/>
</dbReference>
<comment type="caution">
    <text evidence="3">The sequence shown here is derived from an EMBL/GenBank/DDBJ whole genome shotgun (WGS) entry which is preliminary data.</text>
</comment>